<name>A0AAV2T6I8_CALDB</name>
<reference evidence="3" key="1">
    <citation type="submission" date="2024-06" db="EMBL/GenBank/DDBJ databases">
        <authorList>
            <person name="Liu X."/>
            <person name="Lenzi L."/>
            <person name="Haldenby T S."/>
            <person name="Uol C."/>
        </authorList>
    </citation>
    <scope>NUCLEOTIDE SEQUENCE</scope>
</reference>
<dbReference type="EMBL" id="CAXLJL010000103">
    <property type="protein sequence ID" value="CAL5131792.1"/>
    <property type="molecule type" value="Genomic_DNA"/>
</dbReference>
<comment type="caution">
    <text evidence="3">The sequence shown here is derived from an EMBL/GenBank/DDBJ whole genome shotgun (WGS) entry which is preliminary data.</text>
</comment>
<protein>
    <submittedName>
        <fullName evidence="3">Uncharacterized protein</fullName>
    </submittedName>
</protein>
<evidence type="ECO:0000313" key="4">
    <source>
        <dbReference type="Proteomes" id="UP001497525"/>
    </source>
</evidence>
<feature type="transmembrane region" description="Helical" evidence="2">
    <location>
        <begin position="868"/>
        <end position="891"/>
    </location>
</feature>
<keyword evidence="2" id="KW-1133">Transmembrane helix</keyword>
<accession>A0AAV2T6I8</accession>
<evidence type="ECO:0000256" key="1">
    <source>
        <dbReference type="SAM" id="MobiDB-lite"/>
    </source>
</evidence>
<keyword evidence="2" id="KW-0472">Membrane</keyword>
<sequence length="1088" mass="124650">MAPDVIYLDEEKLFRLCTWRLVTDSPMLYRLKHEGLTEQHFTCHLNVDNLTFINGLIEANQIHIAQGVYKVVCRGLVVKSHLFIITRRHDITISLFPLQTLINKMETGNFLAQLNWNEVSQEKLITLRRKFPVTCRIMYVDSPTTPTITFTRYLYYGHLNQGLITVDCSSPPLKIRRIFRKFIALQTDRPDESNRRLSNHRNTTITKIPPSWNTESGNRCIIPGAIYSSDGSKITVNVPELSSNYAQMICPDYKHNVAYVHFKSCRLGSLRVDGKPNIFNVLRVAQNDRDIAFVDLCYNAEIALKISPDQPFYVFDRLDHVHISCSTIDEDVKPIPIDEIKCTVRIPSGEYIGPKTSKAGLLKEIIDSEIRPYSGEYDIKCQCPTVKEPIELTITIMDASRVNLFIRGLEKKIHFYPDRHTYICILEGPLVGEFQEQRYNDVQWTCSSGGKQALPRIEKNVIFIGNDTQLGPMHCTCSYSRYGLELSRSTDILVVDRERVKLTCVPMDDSDNSTYVFRCFASGVGSLVVHKPRCRIIHGYTRFETHDRTDYTEGKVDLIIYRDVPGLYTFQCVSLVDDICLSTVALFPVLSDRISILIRPRDLLAPVGSMTKCRADGMGTAYDTLMGVITSGWDRVRAVQRSVRWLGQEPPILFYPVLLTCKTSSMYMGETIASGERSIYKVVYHRFVLHLEPLKEMYSDGEKISCNSSTTYPISENNKPVLNIKGLVDRDSFTRDEVGVFDYKCIQYVEKELPIVQEGWLIAKVTIAKAEIYDYYIDGEYVGWICFPSAEPRRSTSYNITFENTEISASIVEDNKIFLTEYNVAGRIVIKCTATMGGRIYEGLVITNIRGYWLTTQQLNHHLQTNRLIVFLILTTNVTLLLLITYIWVWFTAKEPTIDRHVHLDVGFLRSNYLYIGSELVGRNNLYYAAEMIQSYNELQMLISRIRLMEAGEGGEELVLGESETESITQSLASVQSEMKAGRTNPSISSTSKRDSELPSKPLSLRKSVAMTTTGRKQSMAITTEILNTHTSIPSRNSKVLPQFVEPDLEELNEEFNVSHIRPVRSRRRRSRRRRLHPHRRRSRYHLR</sequence>
<organism evidence="3 4">
    <name type="scientific">Calicophoron daubneyi</name>
    <name type="common">Rumen fluke</name>
    <name type="synonym">Paramphistomum daubneyi</name>
    <dbReference type="NCBI Taxonomy" id="300641"/>
    <lineage>
        <taxon>Eukaryota</taxon>
        <taxon>Metazoa</taxon>
        <taxon>Spiralia</taxon>
        <taxon>Lophotrochozoa</taxon>
        <taxon>Platyhelminthes</taxon>
        <taxon>Trematoda</taxon>
        <taxon>Digenea</taxon>
        <taxon>Plagiorchiida</taxon>
        <taxon>Pronocephalata</taxon>
        <taxon>Paramphistomoidea</taxon>
        <taxon>Paramphistomidae</taxon>
        <taxon>Calicophoron</taxon>
    </lineage>
</organism>
<proteinExistence type="predicted"/>
<evidence type="ECO:0000313" key="3">
    <source>
        <dbReference type="EMBL" id="CAL5131792.1"/>
    </source>
</evidence>
<gene>
    <name evidence="3" type="ORF">CDAUBV1_LOCUS4336</name>
</gene>
<dbReference type="AlphaFoldDB" id="A0AAV2T6I8"/>
<keyword evidence="2" id="KW-0812">Transmembrane</keyword>
<feature type="region of interest" description="Disordered" evidence="1">
    <location>
        <begin position="973"/>
        <end position="1005"/>
    </location>
</feature>
<dbReference type="Proteomes" id="UP001497525">
    <property type="component" value="Unassembled WGS sequence"/>
</dbReference>
<evidence type="ECO:0000256" key="2">
    <source>
        <dbReference type="SAM" id="Phobius"/>
    </source>
</evidence>
<feature type="region of interest" description="Disordered" evidence="1">
    <location>
        <begin position="1066"/>
        <end position="1088"/>
    </location>
</feature>